<feature type="compositionally biased region" description="Polar residues" evidence="1">
    <location>
        <begin position="26"/>
        <end position="51"/>
    </location>
</feature>
<sequence>GFDSEMGLNYFCQRYYDPEIGRFTTLDPQNSPTASPYFTESQSSNSTPNIA</sequence>
<evidence type="ECO:0000313" key="2">
    <source>
        <dbReference type="EMBL" id="GAJ16609.1"/>
    </source>
</evidence>
<evidence type="ECO:0000256" key="1">
    <source>
        <dbReference type="SAM" id="MobiDB-lite"/>
    </source>
</evidence>
<comment type="caution">
    <text evidence="2">The sequence shown here is derived from an EMBL/GenBank/DDBJ whole genome shotgun (WGS) entry which is preliminary data.</text>
</comment>
<feature type="region of interest" description="Disordered" evidence="1">
    <location>
        <begin position="22"/>
        <end position="51"/>
    </location>
</feature>
<reference evidence="2" key="1">
    <citation type="journal article" date="2014" name="Front. Microbiol.">
        <title>High frequency of phylogenetically diverse reductive dehalogenase-homologous genes in deep subseafloor sedimentary metagenomes.</title>
        <authorList>
            <person name="Kawai M."/>
            <person name="Futagami T."/>
            <person name="Toyoda A."/>
            <person name="Takaki Y."/>
            <person name="Nishi S."/>
            <person name="Hori S."/>
            <person name="Arai W."/>
            <person name="Tsubouchi T."/>
            <person name="Morono Y."/>
            <person name="Uchiyama I."/>
            <person name="Ito T."/>
            <person name="Fujiyama A."/>
            <person name="Inagaki F."/>
            <person name="Takami H."/>
        </authorList>
    </citation>
    <scope>NUCLEOTIDE SEQUENCE</scope>
    <source>
        <strain evidence="2">Expedition CK06-06</strain>
    </source>
</reference>
<dbReference type="Gene3D" id="2.180.10.10">
    <property type="entry name" value="RHS repeat-associated core"/>
    <property type="match status" value="1"/>
</dbReference>
<organism evidence="2">
    <name type="scientific">marine sediment metagenome</name>
    <dbReference type="NCBI Taxonomy" id="412755"/>
    <lineage>
        <taxon>unclassified sequences</taxon>
        <taxon>metagenomes</taxon>
        <taxon>ecological metagenomes</taxon>
    </lineage>
</organism>
<feature type="non-terminal residue" evidence="2">
    <location>
        <position position="1"/>
    </location>
</feature>
<proteinExistence type="predicted"/>
<feature type="non-terminal residue" evidence="2">
    <location>
        <position position="51"/>
    </location>
</feature>
<name>X1UGF8_9ZZZZ</name>
<dbReference type="EMBL" id="BARW01042831">
    <property type="protein sequence ID" value="GAJ16609.1"/>
    <property type="molecule type" value="Genomic_DNA"/>
</dbReference>
<gene>
    <name evidence="2" type="ORF">S12H4_63200</name>
</gene>
<dbReference type="AlphaFoldDB" id="X1UGF8"/>
<protein>
    <submittedName>
        <fullName evidence="2">Uncharacterized protein</fullName>
    </submittedName>
</protein>
<accession>X1UGF8</accession>